<comment type="cofactor">
    <cofactor evidence="10">
        <name>FAD</name>
        <dbReference type="ChEBI" id="CHEBI:57692"/>
    </cofactor>
</comment>
<accession>A0A3G9G5K4</accession>
<dbReference type="GO" id="GO:0004808">
    <property type="term" value="F:tRNA (5-methylaminomethyl-2-thiouridylate)(34)-methyltransferase activity"/>
    <property type="evidence" value="ECO:0007669"/>
    <property type="project" value="UniProtKB-EC"/>
</dbReference>
<dbReference type="GO" id="GO:0002097">
    <property type="term" value="P:tRNA wobble base modification"/>
    <property type="evidence" value="ECO:0007669"/>
    <property type="project" value="UniProtKB-UniRule"/>
</dbReference>
<dbReference type="EC" id="1.5.-.-" evidence="10"/>
<keyword evidence="3 10" id="KW-0285">Flavoprotein</keyword>
<dbReference type="Gene3D" id="3.50.50.60">
    <property type="entry name" value="FAD/NAD(P)-binding domain"/>
    <property type="match status" value="1"/>
</dbReference>
<comment type="similarity">
    <text evidence="10">In the N-terminal section; belongs to the methyltransferase superfamily. tRNA (mnm(5)s(2)U34)-methyltransferase family.</text>
</comment>
<dbReference type="InterPro" id="IPR008471">
    <property type="entry name" value="MnmC-like_methylTransf"/>
</dbReference>
<evidence type="ECO:0000313" key="13">
    <source>
        <dbReference type="EMBL" id="BBF81936.1"/>
    </source>
</evidence>
<evidence type="ECO:0000256" key="5">
    <source>
        <dbReference type="ARBA" id="ARBA00022691"/>
    </source>
</evidence>
<feature type="domain" description="MnmC-like methyltransferase" evidence="12">
    <location>
        <begin position="107"/>
        <end position="227"/>
    </location>
</feature>
<evidence type="ECO:0000256" key="9">
    <source>
        <dbReference type="ARBA" id="ARBA00023268"/>
    </source>
</evidence>
<dbReference type="Gene3D" id="3.40.50.150">
    <property type="entry name" value="Vaccinia Virus protein VP39"/>
    <property type="match status" value="1"/>
</dbReference>
<keyword evidence="6 10" id="KW-0819">tRNA processing</keyword>
<dbReference type="NCBIfam" id="NF033855">
    <property type="entry name" value="tRNA_MNMC2"/>
    <property type="match status" value="1"/>
</dbReference>
<dbReference type="Proteomes" id="UP000278756">
    <property type="component" value="Chromosome 2"/>
</dbReference>
<dbReference type="PANTHER" id="PTHR13847:SF283">
    <property type="entry name" value="TRNA 5-METHYLAMINOMETHYL-2-THIOURIDINE BIOSYNTHESIS BIFUNCTIONAL PROTEIN MNMC"/>
    <property type="match status" value="1"/>
</dbReference>
<dbReference type="OrthoDB" id="9786494at2"/>
<reference evidence="14" key="2">
    <citation type="journal article" date="2017" name="Plant Physiol. Biochem.">
        <title>Differential oxidative and antioxidative response of duckweed Lemna minor toward plant growth promoting/inhibiting bacteria.</title>
        <authorList>
            <person name="Ishizawa H."/>
            <person name="Kuroda M."/>
            <person name="Morikawa M."/>
            <person name="Ike M."/>
        </authorList>
    </citation>
    <scope>NUCLEOTIDE SEQUENCE [LARGE SCALE GENOMIC DNA]</scope>
    <source>
        <strain evidence="14">M6</strain>
    </source>
</reference>
<evidence type="ECO:0000256" key="1">
    <source>
        <dbReference type="ARBA" id="ARBA00022490"/>
    </source>
</evidence>
<reference evidence="14" key="1">
    <citation type="journal article" date="2017" name="Biotechnol. Biofuels">
        <title>Evaluation of environmental bacterial communities as a factor affecting the growth of duckweed Lemna minor.</title>
        <authorList>
            <person name="Ishizawa H."/>
            <person name="Kuroda M."/>
            <person name="Morikawa M."/>
            <person name="Ike M."/>
        </authorList>
    </citation>
    <scope>NUCLEOTIDE SEQUENCE [LARGE SCALE GENOMIC DNA]</scope>
    <source>
        <strain evidence="14">M6</strain>
    </source>
</reference>
<dbReference type="RefSeq" id="WP_126423569.1">
    <property type="nucleotide sequence ID" value="NZ_AP018828.1"/>
</dbReference>
<dbReference type="EMBL" id="AP018828">
    <property type="protein sequence ID" value="BBF81936.1"/>
    <property type="molecule type" value="Genomic_DNA"/>
</dbReference>
<dbReference type="Gene3D" id="3.30.9.10">
    <property type="entry name" value="D-Amino Acid Oxidase, subunit A, domain 2"/>
    <property type="match status" value="1"/>
</dbReference>
<keyword evidence="5 10" id="KW-0949">S-adenosyl-L-methionine</keyword>
<comment type="similarity">
    <text evidence="10">In the C-terminal section; belongs to the DAO family.</text>
</comment>
<dbReference type="EC" id="2.1.1.61" evidence="10"/>
<sequence>MTDDPQLYFAEDGNPRSARFDDIYYSLQDGLSETRAVFLSGCGLPDGWAGRRHYTVGELGFGTGLNIAALMQLWATHRPAQGHLHLFSVEAYLMPREAAARALASWPELAPFAEAIIARWPPQRRGFHLMTFPEWGVTLTLALMDVRDALSQWDGQADAWFLDGFSPAQNPDMWADDVLSAVAAHSAPGARLATFTVAGFVRRGLQAAGFEVSKQPGFGRKRERLEAGFPGTVKASPAPERIAVIGGGIAGASIVHALRHYGYQATVFDIGPQASGNPAGLVTPRLDAGGGAISALFADALYAATDLYARLCPEAVLAQGVQQRCADARDEARFAKIAAQPDFAPGDMVLTPEGLRMARAASVRPPEIVKALLGDAAVVAETVVRVEPGAPVRIVTDRAVHDYDRVFLACGDGIFDLPWAEALDLRPVRGQIETADAPPPDPQPQAWGGYYVPMPEGFVFGSTHIRGDRATEGRETDRAHNLDTLRAALPEAADRAAEGTVSRAAVRVTTRDHLPVMGEVASGLTVLTGLGARGLCLGPLLGMAAVAQALGVASPLTVASAHRLRPERLQAVHSH</sequence>
<dbReference type="AlphaFoldDB" id="A0A3G9G5K4"/>
<dbReference type="InterPro" id="IPR006076">
    <property type="entry name" value="FAD-dep_OxRdtase"/>
</dbReference>
<evidence type="ECO:0000259" key="11">
    <source>
        <dbReference type="Pfam" id="PF01266"/>
    </source>
</evidence>
<evidence type="ECO:0000256" key="4">
    <source>
        <dbReference type="ARBA" id="ARBA00022679"/>
    </source>
</evidence>
<evidence type="ECO:0000256" key="6">
    <source>
        <dbReference type="ARBA" id="ARBA00022694"/>
    </source>
</evidence>
<dbReference type="InterPro" id="IPR047785">
    <property type="entry name" value="tRNA_MNMC2"/>
</dbReference>
<evidence type="ECO:0000259" key="12">
    <source>
        <dbReference type="Pfam" id="PF05430"/>
    </source>
</evidence>
<gene>
    <name evidence="10" type="primary">mnmC</name>
    <name evidence="13" type="ORF">EM6_2552</name>
</gene>
<keyword evidence="9 10" id="KW-0511">Multifunctional enzyme</keyword>
<dbReference type="InterPro" id="IPR023032">
    <property type="entry name" value="tRNA_MAMT_biosynth_bifunc_MnmC"/>
</dbReference>
<dbReference type="SUPFAM" id="SSF53335">
    <property type="entry name" value="S-adenosyl-L-methionine-dependent methyltransferases"/>
    <property type="match status" value="1"/>
</dbReference>
<dbReference type="GO" id="GO:0032259">
    <property type="term" value="P:methylation"/>
    <property type="evidence" value="ECO:0007669"/>
    <property type="project" value="UniProtKB-KW"/>
</dbReference>
<dbReference type="HAMAP" id="MF_01102">
    <property type="entry name" value="MnmC"/>
    <property type="match status" value="1"/>
</dbReference>
<evidence type="ECO:0000256" key="3">
    <source>
        <dbReference type="ARBA" id="ARBA00022630"/>
    </source>
</evidence>
<evidence type="ECO:0000256" key="10">
    <source>
        <dbReference type="HAMAP-Rule" id="MF_01102"/>
    </source>
</evidence>
<comment type="subcellular location">
    <subcellularLocation>
        <location evidence="10">Cytoplasm</location>
    </subcellularLocation>
</comment>
<organism evidence="13 14">
    <name type="scientific">Asticcacaulis excentricus</name>
    <dbReference type="NCBI Taxonomy" id="78587"/>
    <lineage>
        <taxon>Bacteria</taxon>
        <taxon>Pseudomonadati</taxon>
        <taxon>Pseudomonadota</taxon>
        <taxon>Alphaproteobacteria</taxon>
        <taxon>Caulobacterales</taxon>
        <taxon>Caulobacteraceae</taxon>
        <taxon>Asticcacaulis</taxon>
    </lineage>
</organism>
<dbReference type="GO" id="GO:0005737">
    <property type="term" value="C:cytoplasm"/>
    <property type="evidence" value="ECO:0007669"/>
    <property type="project" value="UniProtKB-SubCell"/>
</dbReference>
<comment type="catalytic activity">
    <reaction evidence="10">
        <text>5-aminomethyl-2-thiouridine(34) in tRNA + S-adenosyl-L-methionine = 5-methylaminomethyl-2-thiouridine(34) in tRNA + S-adenosyl-L-homocysteine + H(+)</text>
        <dbReference type="Rhea" id="RHEA:19569"/>
        <dbReference type="Rhea" id="RHEA-COMP:10195"/>
        <dbReference type="Rhea" id="RHEA-COMP:10197"/>
        <dbReference type="ChEBI" id="CHEBI:15378"/>
        <dbReference type="ChEBI" id="CHEBI:57856"/>
        <dbReference type="ChEBI" id="CHEBI:59789"/>
        <dbReference type="ChEBI" id="CHEBI:74454"/>
        <dbReference type="ChEBI" id="CHEBI:74455"/>
        <dbReference type="EC" id="2.1.1.61"/>
    </reaction>
</comment>
<keyword evidence="8 10" id="KW-0560">Oxidoreductase</keyword>
<keyword evidence="1 10" id="KW-0963">Cytoplasm</keyword>
<evidence type="ECO:0000256" key="8">
    <source>
        <dbReference type="ARBA" id="ARBA00023002"/>
    </source>
</evidence>
<evidence type="ECO:0000256" key="2">
    <source>
        <dbReference type="ARBA" id="ARBA00022603"/>
    </source>
</evidence>
<keyword evidence="4 10" id="KW-0808">Transferase</keyword>
<comment type="function">
    <text evidence="10">Catalyzes the last two steps in the biosynthesis of 5-methylaminomethyl-2-thiouridine (mnm(5)s(2)U) at the wobble position (U34) in tRNA. Catalyzes the FAD-dependent demodification of cmnm(5)s(2)U34 to nm(5)s(2)U34, followed by the transfer of a methyl group from S-adenosyl-L-methionine to nm(5)s(2)U34, to form mnm(5)s(2)U34.</text>
</comment>
<keyword evidence="2 10" id="KW-0489">Methyltransferase</keyword>
<dbReference type="Pfam" id="PF05430">
    <property type="entry name" value="Methyltransf_30"/>
    <property type="match status" value="1"/>
</dbReference>
<dbReference type="GO" id="GO:0016645">
    <property type="term" value="F:oxidoreductase activity, acting on the CH-NH group of donors"/>
    <property type="evidence" value="ECO:0007669"/>
    <property type="project" value="InterPro"/>
</dbReference>
<feature type="region of interest" description="tRNA (mnm(5)s(2)U34)-methyltransferase" evidence="10">
    <location>
        <begin position="1"/>
        <end position="230"/>
    </location>
</feature>
<dbReference type="InterPro" id="IPR029063">
    <property type="entry name" value="SAM-dependent_MTases_sf"/>
</dbReference>
<feature type="region of interest" description="FAD-dependent cmnm(5)s(2)U34 oxidoreductase" evidence="10">
    <location>
        <begin position="245"/>
        <end position="575"/>
    </location>
</feature>
<protein>
    <recommendedName>
        <fullName evidence="10">tRNA 5-methylaminomethyl-2-thiouridine biosynthesis bifunctional protein MnmC</fullName>
        <shortName evidence="10">tRNA mnm(5)s(2)U biosynthesis bifunctional protein</shortName>
    </recommendedName>
    <domain>
        <recommendedName>
            <fullName evidence="10">tRNA (mnm(5)s(2)U34)-methyltransferase</fullName>
            <ecNumber evidence="10">2.1.1.61</ecNumber>
        </recommendedName>
    </domain>
    <domain>
        <recommendedName>
            <fullName evidence="10">FAD-dependent cmnm(5)s(2)U34 oxidoreductase</fullName>
            <ecNumber evidence="10">1.5.-.-</ecNumber>
        </recommendedName>
    </domain>
</protein>
<feature type="domain" description="FAD dependent oxidoreductase" evidence="11">
    <location>
        <begin position="241"/>
        <end position="546"/>
    </location>
</feature>
<name>A0A3G9G5K4_9CAUL</name>
<dbReference type="SUPFAM" id="SSF54373">
    <property type="entry name" value="FAD-linked reductases, C-terminal domain"/>
    <property type="match status" value="1"/>
</dbReference>
<dbReference type="Pfam" id="PF01266">
    <property type="entry name" value="DAO"/>
    <property type="match status" value="1"/>
</dbReference>
<dbReference type="SUPFAM" id="SSF51971">
    <property type="entry name" value="Nucleotide-binding domain"/>
    <property type="match status" value="1"/>
</dbReference>
<dbReference type="GO" id="GO:0050660">
    <property type="term" value="F:flavin adenine dinucleotide binding"/>
    <property type="evidence" value="ECO:0007669"/>
    <property type="project" value="UniProtKB-UniRule"/>
</dbReference>
<proteinExistence type="inferred from homology"/>
<evidence type="ECO:0000256" key="7">
    <source>
        <dbReference type="ARBA" id="ARBA00022827"/>
    </source>
</evidence>
<dbReference type="PANTHER" id="PTHR13847">
    <property type="entry name" value="SARCOSINE DEHYDROGENASE-RELATED"/>
    <property type="match status" value="1"/>
</dbReference>
<keyword evidence="7 10" id="KW-0274">FAD</keyword>
<evidence type="ECO:0000313" key="14">
    <source>
        <dbReference type="Proteomes" id="UP000278756"/>
    </source>
</evidence>
<dbReference type="InterPro" id="IPR036188">
    <property type="entry name" value="FAD/NAD-bd_sf"/>
</dbReference>